<evidence type="ECO:0000256" key="1">
    <source>
        <dbReference type="ARBA" id="ARBA00022679"/>
    </source>
</evidence>
<feature type="domain" description="N-acetyltransferase" evidence="4">
    <location>
        <begin position="27"/>
        <end position="194"/>
    </location>
</feature>
<dbReference type="Pfam" id="PF00583">
    <property type="entry name" value="Acetyltransf_1"/>
    <property type="match status" value="1"/>
</dbReference>
<keyword evidence="6" id="KW-1185">Reference proteome</keyword>
<protein>
    <submittedName>
        <fullName evidence="5">GNAT family N-acetyltransferase</fullName>
    </submittedName>
</protein>
<dbReference type="SUPFAM" id="SSF55729">
    <property type="entry name" value="Acyl-CoA N-acyltransferases (Nat)"/>
    <property type="match status" value="1"/>
</dbReference>
<sequence>MCFDSAVTSESGSGSGSADVPGARAAQAVRYVRPRADRDLDACVRALAQVHEHDGYPVNWPADPVAWLAQPTLVAAWVAELDGRVAGHVGLSRCTAGEVAPGVFGAREGVDVDEIAVVNRLFVAPPARGHGLGALLMARAHEAARERGLHPVLDVVATDTAATALYERLGWQFLTTTEQQWGPDRRVTLHSYGPPAD</sequence>
<dbReference type="CDD" id="cd04301">
    <property type="entry name" value="NAT_SF"/>
    <property type="match status" value="1"/>
</dbReference>
<evidence type="ECO:0000256" key="2">
    <source>
        <dbReference type="ARBA" id="ARBA00023315"/>
    </source>
</evidence>
<comment type="caution">
    <text evidence="5">The sequence shown here is derived from an EMBL/GenBank/DDBJ whole genome shotgun (WGS) entry which is preliminary data.</text>
</comment>
<organism evidence="5 6">
    <name type="scientific">Streptomyces salyersiae</name>
    <dbReference type="NCBI Taxonomy" id="3075530"/>
    <lineage>
        <taxon>Bacteria</taxon>
        <taxon>Bacillati</taxon>
        <taxon>Actinomycetota</taxon>
        <taxon>Actinomycetes</taxon>
        <taxon>Kitasatosporales</taxon>
        <taxon>Streptomycetaceae</taxon>
        <taxon>Streptomyces</taxon>
    </lineage>
</organism>
<keyword evidence="2" id="KW-0012">Acyltransferase</keyword>
<dbReference type="InterPro" id="IPR000182">
    <property type="entry name" value="GNAT_dom"/>
</dbReference>
<dbReference type="InterPro" id="IPR050832">
    <property type="entry name" value="Bact_Acetyltransf"/>
</dbReference>
<dbReference type="PANTHER" id="PTHR43877:SF2">
    <property type="entry name" value="AMINOALKYLPHOSPHONATE N-ACETYLTRANSFERASE-RELATED"/>
    <property type="match status" value="1"/>
</dbReference>
<name>A0ABU2RBF3_9ACTN</name>
<proteinExistence type="predicted"/>
<reference evidence="6" key="1">
    <citation type="submission" date="2023-07" db="EMBL/GenBank/DDBJ databases">
        <title>30 novel species of actinomycetes from the DSMZ collection.</title>
        <authorList>
            <person name="Nouioui I."/>
        </authorList>
    </citation>
    <scope>NUCLEOTIDE SEQUENCE [LARGE SCALE GENOMIC DNA]</scope>
    <source>
        <strain evidence="6">DSM 41770</strain>
    </source>
</reference>
<dbReference type="EMBL" id="JAVREX010000001">
    <property type="protein sequence ID" value="MDT0426190.1"/>
    <property type="molecule type" value="Genomic_DNA"/>
</dbReference>
<evidence type="ECO:0000259" key="4">
    <source>
        <dbReference type="PROSITE" id="PS51186"/>
    </source>
</evidence>
<dbReference type="InterPro" id="IPR016181">
    <property type="entry name" value="Acyl_CoA_acyltransferase"/>
</dbReference>
<feature type="compositionally biased region" description="Polar residues" evidence="3">
    <location>
        <begin position="1"/>
        <end position="12"/>
    </location>
</feature>
<dbReference type="PANTHER" id="PTHR43877">
    <property type="entry name" value="AMINOALKYLPHOSPHONATE N-ACETYLTRANSFERASE-RELATED-RELATED"/>
    <property type="match status" value="1"/>
</dbReference>
<accession>A0ABU2RBF3</accession>
<evidence type="ECO:0000256" key="3">
    <source>
        <dbReference type="SAM" id="MobiDB-lite"/>
    </source>
</evidence>
<feature type="region of interest" description="Disordered" evidence="3">
    <location>
        <begin position="1"/>
        <end position="20"/>
    </location>
</feature>
<dbReference type="RefSeq" id="WP_311654909.1">
    <property type="nucleotide sequence ID" value="NZ_JAVREX010000001.1"/>
</dbReference>
<dbReference type="Gene3D" id="3.40.630.30">
    <property type="match status" value="1"/>
</dbReference>
<gene>
    <name evidence="5" type="ORF">RM649_00770</name>
</gene>
<evidence type="ECO:0000313" key="6">
    <source>
        <dbReference type="Proteomes" id="UP001183777"/>
    </source>
</evidence>
<keyword evidence="1" id="KW-0808">Transferase</keyword>
<evidence type="ECO:0000313" key="5">
    <source>
        <dbReference type="EMBL" id="MDT0426190.1"/>
    </source>
</evidence>
<dbReference type="PROSITE" id="PS51186">
    <property type="entry name" value="GNAT"/>
    <property type="match status" value="1"/>
</dbReference>
<dbReference type="Proteomes" id="UP001183777">
    <property type="component" value="Unassembled WGS sequence"/>
</dbReference>